<dbReference type="EMBL" id="CP003557">
    <property type="protein sequence ID" value="AFN74476.1"/>
    <property type="molecule type" value="Genomic_DNA"/>
</dbReference>
<sequence>MSKTMKKLVDDVITSLKKLPEPGKRSGSFWDFMKSQLTEEGEWEQKHINTIEKEIDKFLSKLDKKNIEELWESTPAAEDSLGAKPSVKQMKSDITDELVGQVMDRMDENYSKRDTFFSEDDEYISADDDEKADSEDEPPLVDIDNVDLDDEDIDIDDLFGDDFEDDEELY</sequence>
<dbReference type="Proteomes" id="UP000009011">
    <property type="component" value="Chromosome"/>
</dbReference>
<dbReference type="KEGG" id="mro:MROS_1239"/>
<reference evidence="2 3" key="1">
    <citation type="journal article" date="2013" name="PLoS ONE">
        <title>Genomic analysis of Melioribacter roseus, facultatively anaerobic organotrophic bacterium representing a novel deep lineage within Bacteriodetes/Chlorobi group.</title>
        <authorList>
            <person name="Kadnikov V.V."/>
            <person name="Mardanov A.V."/>
            <person name="Podosokorskaya O.A."/>
            <person name="Gavrilov S.N."/>
            <person name="Kublanov I.V."/>
            <person name="Beletsky A.V."/>
            <person name="Bonch-Osmolovskaya E.A."/>
            <person name="Ravin N.V."/>
        </authorList>
    </citation>
    <scope>NUCLEOTIDE SEQUENCE [LARGE SCALE GENOMIC DNA]</scope>
    <source>
        <strain evidence="3">JCM 17771 / P3M-2</strain>
    </source>
</reference>
<dbReference type="HOGENOM" id="CLU_1568890_0_0_10"/>
<organism evidence="2 3">
    <name type="scientific">Melioribacter roseus (strain DSM 23840 / JCM 17771 / VKM B-2668 / P3M-2)</name>
    <dbReference type="NCBI Taxonomy" id="1191523"/>
    <lineage>
        <taxon>Bacteria</taxon>
        <taxon>Pseudomonadati</taxon>
        <taxon>Ignavibacteriota</taxon>
        <taxon>Ignavibacteria</taxon>
        <taxon>Ignavibacteriales</taxon>
        <taxon>Melioribacteraceae</taxon>
        <taxon>Melioribacter</taxon>
    </lineage>
</organism>
<proteinExistence type="predicted"/>
<dbReference type="STRING" id="1191523.MROS_1239"/>
<keyword evidence="3" id="KW-1185">Reference proteome</keyword>
<feature type="compositionally biased region" description="Acidic residues" evidence="1">
    <location>
        <begin position="117"/>
        <end position="147"/>
    </location>
</feature>
<evidence type="ECO:0000256" key="1">
    <source>
        <dbReference type="SAM" id="MobiDB-lite"/>
    </source>
</evidence>
<evidence type="ECO:0000313" key="3">
    <source>
        <dbReference type="Proteomes" id="UP000009011"/>
    </source>
</evidence>
<gene>
    <name evidence="2" type="ordered locus">MROS_1239</name>
</gene>
<accession>I7A3L6</accession>
<feature type="region of interest" description="Disordered" evidence="1">
    <location>
        <begin position="110"/>
        <end position="147"/>
    </location>
</feature>
<name>I7A3L6_MELRP</name>
<dbReference type="AlphaFoldDB" id="I7A3L6"/>
<protein>
    <submittedName>
        <fullName evidence="2">Uncharacterized protein</fullName>
    </submittedName>
</protein>
<evidence type="ECO:0000313" key="2">
    <source>
        <dbReference type="EMBL" id="AFN74476.1"/>
    </source>
</evidence>
<dbReference type="RefSeq" id="WP_014855911.1">
    <property type="nucleotide sequence ID" value="NC_018178.1"/>
</dbReference>